<dbReference type="InterPro" id="IPR012296">
    <property type="entry name" value="Nuclease_put_TT1808"/>
</dbReference>
<gene>
    <name evidence="2" type="ORF">VB738_09305</name>
</gene>
<dbReference type="CDD" id="cd06260">
    <property type="entry name" value="DUF820-like"/>
    <property type="match status" value="1"/>
</dbReference>
<evidence type="ECO:0000313" key="3">
    <source>
        <dbReference type="Proteomes" id="UP001304461"/>
    </source>
</evidence>
<sequence>MTLASPAPYPDALAPLLLPDGLRLSPEQFGAVCSANPQAVLELTAEGHLLHMTPTGGETGARNSRLLMRLLAWADSVGGWQVFDSSTGFLLPDGSVRSPDASLVRLERWRALTPDQRRSFPPLCPDLLVELASPSDDGPRGLTALRQKMAAYRANGAGLGWLLIPEQQAVEIWSSEASGEPLRLEAATTLEGDERFPGLRLELAEIWEV</sequence>
<comment type="caution">
    <text evidence="2">The sequence shown here is derived from an EMBL/GenBank/DDBJ whole genome shotgun (WGS) entry which is preliminary data.</text>
</comment>
<evidence type="ECO:0000313" key="2">
    <source>
        <dbReference type="EMBL" id="MEA5391455.1"/>
    </source>
</evidence>
<protein>
    <submittedName>
        <fullName evidence="2">Uma2 family endonuclease</fullName>
    </submittedName>
</protein>
<dbReference type="SUPFAM" id="SSF52980">
    <property type="entry name" value="Restriction endonuclease-like"/>
    <property type="match status" value="1"/>
</dbReference>
<dbReference type="EMBL" id="JAYGHX010000005">
    <property type="protein sequence ID" value="MEA5391455.1"/>
    <property type="molecule type" value="Genomic_DNA"/>
</dbReference>
<reference evidence="2 3" key="1">
    <citation type="submission" date="2023-12" db="EMBL/GenBank/DDBJ databases">
        <title>Baltic Sea Cyanobacteria.</title>
        <authorList>
            <person name="Delbaje E."/>
            <person name="Fewer D.P."/>
            <person name="Shishido T.K."/>
        </authorList>
    </citation>
    <scope>NUCLEOTIDE SEQUENCE [LARGE SCALE GENOMIC DNA]</scope>
    <source>
        <strain evidence="2 3">UHCC 0139</strain>
    </source>
</reference>
<dbReference type="PANTHER" id="PTHR34107">
    <property type="entry name" value="SLL0198 PROTEIN-RELATED"/>
    <property type="match status" value="1"/>
</dbReference>
<accession>A0ABU5RUI4</accession>
<dbReference type="PANTHER" id="PTHR34107:SF7">
    <property type="entry name" value="SLR2092 PROTEIN"/>
    <property type="match status" value="1"/>
</dbReference>
<dbReference type="InterPro" id="IPR008538">
    <property type="entry name" value="Uma2"/>
</dbReference>
<name>A0ABU5RUI4_9CYAN</name>
<dbReference type="Pfam" id="PF05685">
    <property type="entry name" value="Uma2"/>
    <property type="match status" value="1"/>
</dbReference>
<evidence type="ECO:0000259" key="1">
    <source>
        <dbReference type="Pfam" id="PF05685"/>
    </source>
</evidence>
<keyword evidence="2" id="KW-0378">Hydrolase</keyword>
<keyword evidence="2" id="KW-0540">Nuclease</keyword>
<feature type="domain" description="Putative restriction endonuclease" evidence="1">
    <location>
        <begin position="27"/>
        <end position="203"/>
    </location>
</feature>
<dbReference type="InterPro" id="IPR011335">
    <property type="entry name" value="Restrct_endonuc-II-like"/>
</dbReference>
<dbReference type="GO" id="GO:0004519">
    <property type="term" value="F:endonuclease activity"/>
    <property type="evidence" value="ECO:0007669"/>
    <property type="project" value="UniProtKB-KW"/>
</dbReference>
<dbReference type="RefSeq" id="WP_323305489.1">
    <property type="nucleotide sequence ID" value="NZ_JAYGHX010000005.1"/>
</dbReference>
<keyword evidence="2" id="KW-0255">Endonuclease</keyword>
<dbReference type="Proteomes" id="UP001304461">
    <property type="component" value="Unassembled WGS sequence"/>
</dbReference>
<keyword evidence="3" id="KW-1185">Reference proteome</keyword>
<organism evidence="2 3">
    <name type="scientific">Cyanobium gracile UHCC 0139</name>
    <dbReference type="NCBI Taxonomy" id="3110308"/>
    <lineage>
        <taxon>Bacteria</taxon>
        <taxon>Bacillati</taxon>
        <taxon>Cyanobacteriota</taxon>
        <taxon>Cyanophyceae</taxon>
        <taxon>Synechococcales</taxon>
        <taxon>Prochlorococcaceae</taxon>
        <taxon>Cyanobium</taxon>
    </lineage>
</organism>
<proteinExistence type="predicted"/>
<dbReference type="Gene3D" id="3.90.1570.10">
    <property type="entry name" value="tt1808, chain A"/>
    <property type="match status" value="1"/>
</dbReference>